<evidence type="ECO:0000313" key="2">
    <source>
        <dbReference type="EMBL" id="RAO65786.1"/>
    </source>
</evidence>
<reference evidence="2 3" key="1">
    <citation type="journal article" date="2017" name="Biotechnol. Biofuels">
        <title>Differential beta-glucosidase expression as a function of carbon source availability in Talaromyces amestolkiae: a genomic and proteomic approach.</title>
        <authorList>
            <person name="de Eugenio L.I."/>
            <person name="Mendez-Liter J.A."/>
            <person name="Nieto-Dominguez M."/>
            <person name="Alonso L."/>
            <person name="Gil-Munoz J."/>
            <person name="Barriuso J."/>
            <person name="Prieto A."/>
            <person name="Martinez M.J."/>
        </authorList>
    </citation>
    <scope>NUCLEOTIDE SEQUENCE [LARGE SCALE GENOMIC DNA]</scope>
    <source>
        <strain evidence="2 3">CIB</strain>
    </source>
</reference>
<comment type="caution">
    <text evidence="2">The sequence shown here is derived from an EMBL/GenBank/DDBJ whole genome shotgun (WGS) entry which is preliminary data.</text>
</comment>
<keyword evidence="3" id="KW-1185">Reference proteome</keyword>
<evidence type="ECO:0000256" key="1">
    <source>
        <dbReference type="SAM" id="MobiDB-lite"/>
    </source>
</evidence>
<accession>A0A364KQG5</accession>
<feature type="region of interest" description="Disordered" evidence="1">
    <location>
        <begin position="1"/>
        <end position="73"/>
    </location>
</feature>
<dbReference type="EMBL" id="MIKG01000002">
    <property type="protein sequence ID" value="RAO65786.1"/>
    <property type="molecule type" value="Genomic_DNA"/>
</dbReference>
<evidence type="ECO:0000313" key="3">
    <source>
        <dbReference type="Proteomes" id="UP000249363"/>
    </source>
</evidence>
<feature type="compositionally biased region" description="Basic and acidic residues" evidence="1">
    <location>
        <begin position="1"/>
        <end position="24"/>
    </location>
</feature>
<dbReference type="GeneID" id="63791015"/>
<dbReference type="AlphaFoldDB" id="A0A364KQG5"/>
<dbReference type="OrthoDB" id="5279375at2759"/>
<feature type="compositionally biased region" description="Basic and acidic residues" evidence="1">
    <location>
        <begin position="57"/>
        <end position="73"/>
    </location>
</feature>
<organism evidence="2 3">
    <name type="scientific">Talaromyces amestolkiae</name>
    <dbReference type="NCBI Taxonomy" id="1196081"/>
    <lineage>
        <taxon>Eukaryota</taxon>
        <taxon>Fungi</taxon>
        <taxon>Dikarya</taxon>
        <taxon>Ascomycota</taxon>
        <taxon>Pezizomycotina</taxon>
        <taxon>Eurotiomycetes</taxon>
        <taxon>Eurotiomycetidae</taxon>
        <taxon>Eurotiales</taxon>
        <taxon>Trichocomaceae</taxon>
        <taxon>Talaromyces</taxon>
        <taxon>Talaromyces sect. Talaromyces</taxon>
    </lineage>
</organism>
<sequence>MADKYKPTEHGGKREDGQPDKRTQQTEFAYGKVDPHKAGQQGGSTSGAGGSAPGEFAHGKVDPHEAGKEGGSN</sequence>
<name>A0A364KQG5_TALAM</name>
<protein>
    <submittedName>
        <fullName evidence="2">Uncharacterized protein</fullName>
    </submittedName>
</protein>
<feature type="compositionally biased region" description="Gly residues" evidence="1">
    <location>
        <begin position="40"/>
        <end position="52"/>
    </location>
</feature>
<proteinExistence type="predicted"/>
<dbReference type="RefSeq" id="XP_040730303.1">
    <property type="nucleotide sequence ID" value="XM_040873873.1"/>
</dbReference>
<gene>
    <name evidence="2" type="ORF">BHQ10_001798</name>
</gene>
<dbReference type="Proteomes" id="UP000249363">
    <property type="component" value="Unassembled WGS sequence"/>
</dbReference>